<dbReference type="GO" id="GO:0003677">
    <property type="term" value="F:DNA binding"/>
    <property type="evidence" value="ECO:0007669"/>
    <property type="project" value="InterPro"/>
</dbReference>
<dbReference type="GO" id="GO:0140673">
    <property type="term" value="P:transcription elongation-coupled chromatin remodeling"/>
    <property type="evidence" value="ECO:0007669"/>
    <property type="project" value="InterPro"/>
</dbReference>
<dbReference type="PANTHER" id="PTHR10145">
    <property type="entry name" value="TRANSCRIPTION ELONGATION FACTOR SPT6"/>
    <property type="match status" value="1"/>
</dbReference>
<feature type="compositionally biased region" description="Low complexity" evidence="4">
    <location>
        <begin position="9"/>
        <end position="22"/>
    </location>
</feature>
<evidence type="ECO:0008006" key="11">
    <source>
        <dbReference type="Google" id="ProtNLM"/>
    </source>
</evidence>
<keyword evidence="3" id="KW-0539">Nucleus</keyword>
<dbReference type="SUPFAM" id="SSF47781">
    <property type="entry name" value="RuvA domain 2-like"/>
    <property type="match status" value="1"/>
</dbReference>
<dbReference type="Gene3D" id="1.10.150.850">
    <property type="entry name" value="Spt6, helix-hairpin-helix domain"/>
    <property type="match status" value="1"/>
</dbReference>
<evidence type="ECO:0000259" key="6">
    <source>
        <dbReference type="Pfam" id="PF14635"/>
    </source>
</evidence>
<dbReference type="InterPro" id="IPR036860">
    <property type="entry name" value="SH2_dom_sf"/>
</dbReference>
<dbReference type="InterPro" id="IPR035420">
    <property type="entry name" value="Spt6_SH2"/>
</dbReference>
<dbReference type="GO" id="GO:0031491">
    <property type="term" value="F:nucleosome binding"/>
    <property type="evidence" value="ECO:0007669"/>
    <property type="project" value="TreeGrafter"/>
</dbReference>
<feature type="region of interest" description="Disordered" evidence="4">
    <location>
        <begin position="344"/>
        <end position="367"/>
    </location>
</feature>
<feature type="compositionally biased region" description="Acidic residues" evidence="4">
    <location>
        <begin position="202"/>
        <end position="224"/>
    </location>
</feature>
<feature type="compositionally biased region" description="Acidic residues" evidence="4">
    <location>
        <begin position="35"/>
        <end position="51"/>
    </location>
</feature>
<dbReference type="InterPro" id="IPR037027">
    <property type="entry name" value="YqgF/RNaseH-like_dom_sf"/>
</dbReference>
<dbReference type="Gene3D" id="1.10.3500.10">
    <property type="entry name" value="Tex N-terminal region-like"/>
    <property type="match status" value="1"/>
</dbReference>
<comment type="subcellular location">
    <subcellularLocation>
        <location evidence="1">Nucleus</location>
    </subcellularLocation>
</comment>
<name>A0AAV9IY77_CYACA</name>
<dbReference type="EMBL" id="JANCYW010000011">
    <property type="protein sequence ID" value="KAK4537268.1"/>
    <property type="molecule type" value="Genomic_DNA"/>
</dbReference>
<dbReference type="Gene3D" id="3.30.505.10">
    <property type="entry name" value="SH2 domain"/>
    <property type="match status" value="2"/>
</dbReference>
<dbReference type="Pfam" id="PF17674">
    <property type="entry name" value="HHH_9"/>
    <property type="match status" value="1"/>
</dbReference>
<dbReference type="InterPro" id="IPR010994">
    <property type="entry name" value="RuvA_2-like"/>
</dbReference>
<dbReference type="CDD" id="cd09918">
    <property type="entry name" value="SH2_Nterm_SPT6_like"/>
    <property type="match status" value="1"/>
</dbReference>
<evidence type="ECO:0000259" key="7">
    <source>
        <dbReference type="Pfam" id="PF14641"/>
    </source>
</evidence>
<evidence type="ECO:0000256" key="2">
    <source>
        <dbReference type="ARBA" id="ARBA00023163"/>
    </source>
</evidence>
<dbReference type="Pfam" id="PF14641">
    <property type="entry name" value="HTH_44"/>
    <property type="match status" value="1"/>
</dbReference>
<dbReference type="Gene3D" id="1.10.10.650">
    <property type="entry name" value="RuvA domain 2-like"/>
    <property type="match status" value="1"/>
</dbReference>
<feature type="region of interest" description="Disordered" evidence="4">
    <location>
        <begin position="1737"/>
        <end position="1773"/>
    </location>
</feature>
<evidence type="ECO:0000259" key="8">
    <source>
        <dbReference type="Pfam" id="PF17674"/>
    </source>
</evidence>
<evidence type="ECO:0000256" key="3">
    <source>
        <dbReference type="ARBA" id="ARBA00023242"/>
    </source>
</evidence>
<feature type="compositionally biased region" description="Low complexity" evidence="4">
    <location>
        <begin position="230"/>
        <end position="243"/>
    </location>
</feature>
<sequence>MEGEGGLDGAAAASRETETSAAVPTGEKTAVAAEGADEADGAVAEDEDTEELEHKVTTSGDASEFSLDDGEGGKPAEPVPGSPPRQTTRSRFIEDEAEESEADEAEQRSGASVRDSESGEGEEGDERASAADSFLDDRDDAQLGDAEAERRRKRRREAPPELAEGDIELLREAGVDVPPSSAVAAAGGGAGRLRRLKRLTDAEEEEEAPASAAGDEDDDDDDGQVGDTRSPLPESMSSSSSSLDESDYEEDEFEDFIDYGEGERARRQRRRALRRQRAAMAESLVGTAFAGVDVESLGLLRELFGEPAALQDYRGEDALFEADEAKVRAWLRSIGIVDDRQVQRALQPAEGETEPETTAPDKSTRPEQLTLLEEMYATARDDQIRDTDVPERLQLHYDRGDALRPEMDESDLRYEAEWIATHGFARLPEFAALDATGQNELLDGIASMLRFVRVHHYDVPYIAMYCREYLEPHLLRPLPEAHAAPDAPPVPLEEPSRFVGDWQHLWRVLDWDRKYTEFMARKRRLMDAYEERHQEELFALATGAFNQQMLRDVERYARLRASVDRAVADADTATADNHRPRRRNRLHHAVQTAARYRLDFEALYGLRCGELAANVLAGGVRVTEPADQPSAPLPHRLLPEASDAECARALMALRYLAAAVYASHPRLRNVVRGRLRERARLHVHPSDRARTELDVVAPLRAHCSISGLPVAALSPLEYAQVLLAQRSGYVEGIEVALAEGDRLELCALFEEALLSDKLFEAAQQWNAERKRLINEVMVPVMLLRPLLGELQEALAAEAVESLREAAVPLLERQLGVGGVAAGESGRGELAGTAAGRVLAFVIGTEAEVSAAAAANTPQATRRRSSDALQIVGVAVDARGEPQDAVRIGAGMWLDRAAAAAAAVTSTTPLPPPAVQQALEAFMARHEPYACVAVGYGPSGGVTCARLHEYLREMESRRRLPAGHAEAVAQHEPEMQRRLVAIDEDVARLYEKTRLMATTAAVRAHVGGGSSAEAPLQRRAIGLARLCQEPLAVWAAVASEPALAPLLRLQQRHVNRAVAAMTTTTTTTPAWLGRFAASVQGGVDGDVDALEVDAMLQSPNDRHAAVQRALVHAIACVGLDLNLILQHRHLRPLLQFAAGLGVRKAPMLLAAIESRYGSRLPSRQALTDVGVLSPRVAHSLIGFVRVRDVDLDRPLTARTPAERAQDRLTARRRHRDLLGEWNPLDDTRIHPDDYPIAERIAREALQEVDKGKAAAGGRPPSSSTAVQVLQLMENPHAMDALDLMSYAAHLRQLGKGLKRHTLRLLEAELQHPFQDWRDGRVSLRDRSAFYACTGLDERRFAYGTLVHAYDVGMLHRGDKMVCRLVTGGTARGADALNGYAMRSELLPLLTGGSARGHPIGGGGGGGGGGMLSASAAVRGAMDVDADLQRLLLVDGGLLRLRVKAVVGERLQVELMAPDPPPAALVEALTRLPYRVPLDGGVGGGGGDKLRGGAALRSRWRPRQLNHPSFYNISGRQAVERLLKMPVGEAIFRPSPRDVNALCASFRVHEQAPLLHVEVHEEGPRRGGRSGPAARLRIGDETYEDLDEVQARYVEPLVQYTMEAARHPKFLAADANTATDQLLTETLRQDKARQPTGIPYRLVFHPKYAGCLQLAYLPGRQTILRETIGVAPEGYRLRGQVFGSVAVLLNWFKRHWRQSRQAANTGRNVGSMREAVATAPPRRATDLSGIVASAMEMAAQSRAPPGGGGAATASGYPPYGQSHWPPPGYPHPTQW</sequence>
<dbReference type="InterPro" id="IPR028088">
    <property type="entry name" value="Spt6_HTH_DNA-bd_dom"/>
</dbReference>
<dbReference type="GO" id="GO:0042393">
    <property type="term" value="F:histone binding"/>
    <property type="evidence" value="ECO:0007669"/>
    <property type="project" value="TreeGrafter"/>
</dbReference>
<dbReference type="Pfam" id="PF14635">
    <property type="entry name" value="HHH_7"/>
    <property type="match status" value="1"/>
</dbReference>
<accession>A0AAV9IY77</accession>
<feature type="region of interest" description="Disordered" evidence="4">
    <location>
        <begin position="1698"/>
        <end position="1721"/>
    </location>
</feature>
<dbReference type="CDD" id="cd09928">
    <property type="entry name" value="SH2_Cterm_SPT6_like"/>
    <property type="match status" value="1"/>
</dbReference>
<feature type="compositionally biased region" description="Acidic residues" evidence="4">
    <location>
        <begin position="244"/>
        <end position="256"/>
    </location>
</feature>
<keyword evidence="10" id="KW-1185">Reference proteome</keyword>
<feature type="domain" description="HHH" evidence="8">
    <location>
        <begin position="1221"/>
        <end position="1248"/>
    </location>
</feature>
<dbReference type="Proteomes" id="UP001301350">
    <property type="component" value="Unassembled WGS sequence"/>
</dbReference>
<evidence type="ECO:0000256" key="1">
    <source>
        <dbReference type="ARBA" id="ARBA00004123"/>
    </source>
</evidence>
<feature type="compositionally biased region" description="Pro residues" evidence="4">
    <location>
        <begin position="1762"/>
        <end position="1773"/>
    </location>
</feature>
<feature type="domain" description="Helix-turn-helix DNA-binding" evidence="7">
    <location>
        <begin position="406"/>
        <end position="531"/>
    </location>
</feature>
<dbReference type="InterPro" id="IPR017072">
    <property type="entry name" value="TF_Spt6"/>
</dbReference>
<dbReference type="InterPro" id="IPR035019">
    <property type="entry name" value="Spt6_SH2_N"/>
</dbReference>
<dbReference type="PANTHER" id="PTHR10145:SF6">
    <property type="entry name" value="TRANSCRIPTION ELONGATION FACTOR SPT6"/>
    <property type="match status" value="1"/>
</dbReference>
<reference evidence="9 10" key="1">
    <citation type="submission" date="2022-07" db="EMBL/GenBank/DDBJ databases">
        <title>Genome-wide signatures of adaptation to extreme environments.</title>
        <authorList>
            <person name="Cho C.H."/>
            <person name="Yoon H.S."/>
        </authorList>
    </citation>
    <scope>NUCLEOTIDE SEQUENCE [LARGE SCALE GENOMIC DNA]</scope>
    <source>
        <strain evidence="9 10">DBV 063 E5</strain>
    </source>
</reference>
<proteinExistence type="predicted"/>
<evidence type="ECO:0000313" key="10">
    <source>
        <dbReference type="Proteomes" id="UP001301350"/>
    </source>
</evidence>
<dbReference type="InterPro" id="IPR035018">
    <property type="entry name" value="Spt6_SH2_C"/>
</dbReference>
<dbReference type="InterPro" id="IPR023319">
    <property type="entry name" value="Tex-like_HTH_dom_sf"/>
</dbReference>
<dbReference type="GO" id="GO:0008023">
    <property type="term" value="C:transcription elongation factor complex"/>
    <property type="evidence" value="ECO:0007669"/>
    <property type="project" value="TreeGrafter"/>
</dbReference>
<dbReference type="InterPro" id="IPR023323">
    <property type="entry name" value="Tex-like_dom_sf"/>
</dbReference>
<feature type="compositionally biased region" description="Low complexity" evidence="4">
    <location>
        <begin position="1749"/>
        <end position="1758"/>
    </location>
</feature>
<feature type="compositionally biased region" description="Acidic residues" evidence="4">
    <location>
        <begin position="95"/>
        <end position="104"/>
    </location>
</feature>
<dbReference type="Pfam" id="PF14633">
    <property type="entry name" value="SH2_2"/>
    <property type="match status" value="1"/>
</dbReference>
<gene>
    <name evidence="9" type="ORF">CDCA_CDCA11G3293</name>
</gene>
<dbReference type="InterPro" id="IPR042066">
    <property type="entry name" value="Spt6_death-like"/>
</dbReference>
<comment type="caution">
    <text evidence="9">The sequence shown here is derived from an EMBL/GenBank/DDBJ whole genome shotgun (WGS) entry which is preliminary data.</text>
</comment>
<feature type="domain" description="Spt6 SH2" evidence="5">
    <location>
        <begin position="1499"/>
        <end position="1693"/>
    </location>
</feature>
<dbReference type="SUPFAM" id="SSF158832">
    <property type="entry name" value="Tex N-terminal region-like"/>
    <property type="match status" value="1"/>
</dbReference>
<keyword evidence="2" id="KW-0804">Transcription</keyword>
<dbReference type="Gene3D" id="3.30.420.140">
    <property type="entry name" value="YqgF/RNase H-like domain"/>
    <property type="match status" value="1"/>
</dbReference>
<evidence type="ECO:0000313" key="9">
    <source>
        <dbReference type="EMBL" id="KAK4537268.1"/>
    </source>
</evidence>
<feature type="region of interest" description="Disordered" evidence="4">
    <location>
        <begin position="1"/>
        <end position="256"/>
    </location>
</feature>
<dbReference type="Gene3D" id="1.10.10.2740">
    <property type="entry name" value="Spt6, Death-like domain"/>
    <property type="match status" value="1"/>
</dbReference>
<evidence type="ECO:0000259" key="5">
    <source>
        <dbReference type="Pfam" id="PF14633"/>
    </source>
</evidence>
<dbReference type="GO" id="GO:0034728">
    <property type="term" value="P:nucleosome organization"/>
    <property type="evidence" value="ECO:0007669"/>
    <property type="project" value="TreeGrafter"/>
</dbReference>
<organism evidence="9 10">
    <name type="scientific">Cyanidium caldarium</name>
    <name type="common">Red alga</name>
    <dbReference type="NCBI Taxonomy" id="2771"/>
    <lineage>
        <taxon>Eukaryota</taxon>
        <taxon>Rhodophyta</taxon>
        <taxon>Bangiophyceae</taxon>
        <taxon>Cyanidiales</taxon>
        <taxon>Cyanidiaceae</taxon>
        <taxon>Cyanidium</taxon>
    </lineage>
</organism>
<dbReference type="InterPro" id="IPR032706">
    <property type="entry name" value="Spt6_HHH"/>
</dbReference>
<protein>
    <recommendedName>
        <fullName evidence="11">SH2 domain-containing protein</fullName>
    </recommendedName>
</protein>
<evidence type="ECO:0000256" key="4">
    <source>
        <dbReference type="SAM" id="MobiDB-lite"/>
    </source>
</evidence>
<feature type="domain" description="Transcription elongation factor Spt6 helix-hairpin-helix motif" evidence="6">
    <location>
        <begin position="1097"/>
        <end position="1184"/>
    </location>
</feature>
<dbReference type="InterPro" id="IPR041692">
    <property type="entry name" value="HHH_9"/>
</dbReference>